<accession>A0A7S0E4S4</accession>
<sequence>MTEAIVRCLGRRQEEEVIQQAVSCFSPWEIKKYPSAKNLPACEYHSCKSRGLQLCFEQLGERSILSAVHFFNEGQEGFSRYPEALPYDLHFDLTNVDVVRKLGEPDGKGGHHVPVWITYDQKGLQVNFEGFSFEDRQNKIASVILFNKQ</sequence>
<gene>
    <name evidence="1" type="ORF">HPHI1048_LOCUS5311</name>
</gene>
<organism evidence="1">
    <name type="scientific">Hanusia phi</name>
    <dbReference type="NCBI Taxonomy" id="3032"/>
    <lineage>
        <taxon>Eukaryota</taxon>
        <taxon>Cryptophyceae</taxon>
        <taxon>Pyrenomonadales</taxon>
        <taxon>Geminigeraceae</taxon>
        <taxon>Hanusia</taxon>
    </lineage>
</organism>
<protein>
    <submittedName>
        <fullName evidence="1">Uncharacterized protein</fullName>
    </submittedName>
</protein>
<proteinExistence type="predicted"/>
<evidence type="ECO:0000313" key="1">
    <source>
        <dbReference type="EMBL" id="CAD8474551.1"/>
    </source>
</evidence>
<dbReference type="AlphaFoldDB" id="A0A7S0E4S4"/>
<dbReference type="EMBL" id="HBEO01007569">
    <property type="protein sequence ID" value="CAD8474551.1"/>
    <property type="molecule type" value="Transcribed_RNA"/>
</dbReference>
<name>A0A7S0E4S4_9CRYP</name>
<reference evidence="1" key="1">
    <citation type="submission" date="2021-01" db="EMBL/GenBank/DDBJ databases">
        <authorList>
            <person name="Corre E."/>
            <person name="Pelletier E."/>
            <person name="Niang G."/>
            <person name="Scheremetjew M."/>
            <person name="Finn R."/>
            <person name="Kale V."/>
            <person name="Holt S."/>
            <person name="Cochrane G."/>
            <person name="Meng A."/>
            <person name="Brown T."/>
            <person name="Cohen L."/>
        </authorList>
    </citation>
    <scope>NUCLEOTIDE SEQUENCE</scope>
    <source>
        <strain evidence="1">CCMP325</strain>
    </source>
</reference>